<dbReference type="PANTHER" id="PTHR11472">
    <property type="entry name" value="DNA REPAIR DEAD HELICASE RAD3/XP-D SUBFAMILY MEMBER"/>
    <property type="match status" value="1"/>
</dbReference>
<feature type="compositionally biased region" description="Polar residues" evidence="10">
    <location>
        <begin position="992"/>
        <end position="1005"/>
    </location>
</feature>
<keyword evidence="6" id="KW-0408">Iron</keyword>
<evidence type="ECO:0000313" key="12">
    <source>
        <dbReference type="EMBL" id="ADQ69098.1"/>
    </source>
</evidence>
<dbReference type="InterPro" id="IPR006555">
    <property type="entry name" value="ATP-dep_Helicase_C"/>
</dbReference>
<dbReference type="GO" id="GO:0046872">
    <property type="term" value="F:metal ion binding"/>
    <property type="evidence" value="ECO:0007669"/>
    <property type="project" value="UniProtKB-KW"/>
</dbReference>
<evidence type="ECO:0000256" key="5">
    <source>
        <dbReference type="ARBA" id="ARBA00022840"/>
    </source>
</evidence>
<dbReference type="InterPro" id="IPR014013">
    <property type="entry name" value="Helic_SF1/SF2_ATP-bd_DinG/Rad3"/>
</dbReference>
<dbReference type="Pfam" id="PF13307">
    <property type="entry name" value="Helicase_C_2"/>
    <property type="match status" value="1"/>
</dbReference>
<feature type="domain" description="Helicase ATP-binding" evidence="11">
    <location>
        <begin position="60"/>
        <end position="452"/>
    </location>
</feature>
<dbReference type="InterPro" id="IPR010614">
    <property type="entry name" value="RAD3-like_helicase_DEAD"/>
</dbReference>
<gene>
    <name evidence="12" type="ordered locus">Hbor_35780</name>
</gene>
<feature type="region of interest" description="Disordered" evidence="10">
    <location>
        <begin position="950"/>
        <end position="1005"/>
    </location>
</feature>
<evidence type="ECO:0000256" key="4">
    <source>
        <dbReference type="ARBA" id="ARBA00022806"/>
    </source>
</evidence>
<evidence type="ECO:0000256" key="10">
    <source>
        <dbReference type="SAM" id="MobiDB-lite"/>
    </source>
</evidence>
<dbReference type="GO" id="GO:0051536">
    <property type="term" value="F:iron-sulfur cluster binding"/>
    <property type="evidence" value="ECO:0007669"/>
    <property type="project" value="UniProtKB-KW"/>
</dbReference>
<keyword evidence="13" id="KW-1185">Reference proteome</keyword>
<evidence type="ECO:0000256" key="7">
    <source>
        <dbReference type="ARBA" id="ARBA00023014"/>
    </source>
</evidence>
<feature type="region of interest" description="Disordered" evidence="10">
    <location>
        <begin position="676"/>
        <end position="708"/>
    </location>
</feature>
<evidence type="ECO:0000256" key="1">
    <source>
        <dbReference type="ARBA" id="ARBA00022723"/>
    </source>
</evidence>
<geneLocation type="plasmid" evidence="12 13">
    <name>pHBOR02</name>
</geneLocation>
<dbReference type="Gene3D" id="3.40.50.300">
    <property type="entry name" value="P-loop containing nucleotide triphosphate hydrolases"/>
    <property type="match status" value="3"/>
</dbReference>
<dbReference type="PANTHER" id="PTHR11472:SF34">
    <property type="entry name" value="REGULATOR OF TELOMERE ELONGATION HELICASE 1"/>
    <property type="match status" value="1"/>
</dbReference>
<proteinExistence type="predicted"/>
<keyword evidence="4" id="KW-0347">Helicase</keyword>
<keyword evidence="8" id="KW-0238">DNA-binding</keyword>
<dbReference type="GO" id="GO:0006139">
    <property type="term" value="P:nucleobase-containing compound metabolic process"/>
    <property type="evidence" value="ECO:0007669"/>
    <property type="project" value="InterPro"/>
</dbReference>
<keyword evidence="9" id="KW-0413">Isomerase</keyword>
<evidence type="ECO:0000256" key="3">
    <source>
        <dbReference type="ARBA" id="ARBA00022801"/>
    </source>
</evidence>
<dbReference type="RefSeq" id="WP_013440789.1">
    <property type="nucleotide sequence ID" value="NC_014731.1"/>
</dbReference>
<organism evidence="12 13">
    <name type="scientific">Halogeometricum borinquense (strain ATCC 700274 / DSM 11551 / JCM 10706 / KCTC 4070 / PR3)</name>
    <dbReference type="NCBI Taxonomy" id="469382"/>
    <lineage>
        <taxon>Archaea</taxon>
        <taxon>Methanobacteriati</taxon>
        <taxon>Methanobacteriota</taxon>
        <taxon>Stenosarchaea group</taxon>
        <taxon>Halobacteria</taxon>
        <taxon>Halobacteriales</taxon>
        <taxon>Haloferacaceae</taxon>
        <taxon>Halogeometricum</taxon>
    </lineage>
</organism>
<dbReference type="AlphaFoldDB" id="E4NVA9"/>
<dbReference type="EMBL" id="CP001692">
    <property type="protein sequence ID" value="ADQ69098.1"/>
    <property type="molecule type" value="Genomic_DNA"/>
</dbReference>
<sequence>MPPSDDQNTGDSPHVPPWISDGETADPDIINVDSKHDSTESPDSLTRGVGPVTVSDLDRTWAPYFRYDSVYQDQIDAVDTFLELLSENGYYVFEGACGTGKTLAAVTGGIHAIRDQSTLTKTLDNVSGDFPDYSRLFVVTPLKQQLHQFVREMKGINASLPEAKAPVSTVVIRGRTDMMPYAYVDFPPFDRHGVGEKMDDLREMTRKLIKFDSDIPLDWPGDMSPPDFSKVDYNWEEASLTAEDHRERFRYDPVRAEAVTRIVKDMDPRGDESFDRLTVNGVETPYPDLVPHTNDVVDTDVLQRRGTGQLSVGLQGKFDPFYAGAFMEDGLPFDFHHADHHVFDQETLFQTAASRGICPHEAMAMLAGRAEVVLGNYYHLFDPQTRLLTDDKIGLLDSETIVAVDEGHQIEERVRDMLSMSLDIYTLDRAINDIEITRNYAVGDLAKTPTPNLNTSDARLAESLADSALDTVGNYSVTPEDLAEVEQLLRFAKQKLTVYGSDAVSERYQDISWQDAVERWGADPIENALSDPECPDESDEFLTDAIAEDDFDTRSFFKVYPAMLGTKFVFEALEEAGIHDRTPQGVEVGKFFKRWAAEGTVEYHREVVLDDRRKETIPTEFPDWVKAWTPKFQLFNCIPRDELQAVFGELGGGVLMSATLQPEEVYTEAVGINDIPFPTEDEEDDDAEETDVVTKPSAGTSHDNSDIRPTAFEQYPLRFPQENRVSLIADLPKFTNRNRGKRTTDPRQMKPVRKQYADLIEQAIAGRGNILVAMPNYREAEWAYNYLKKQGSSKRFHLDQSSSALETDETLESFFADGDAVIFTSSRGTITEGVDYDGEKLHGCVAVGIPLLPTNSKRIDAVIEAYDERIGVKSGFETALMIPAVRKVRQAFGRVIRGSDEAGFRLLVDERYGSTGWDGVNEYLSEQEREEFQTADPEFISQMISTFWDDVDEREREREAEDDPKKSDIETTRTTAPTDDIVQKSAVGTEAGGTNQKSTTEVTATSDPSATYSKIYFGDGSNLSNWTPIRTDIAENEIIPIVREHTVDEESGTEYIQLNFAKELSVSGWTKVDAEIVHTQIEPIAKRARK</sequence>
<reference evidence="13" key="1">
    <citation type="journal article" date="2009" name="Stand. Genomic Sci.">
        <title>Complete genome sequence of Halogeometricum borinquense type strain (PR3).</title>
        <authorList>
            <person name="Malfatti S."/>
            <person name="Tindall B.J."/>
            <person name="Schneider S."/>
            <person name="Fahnrich R."/>
            <person name="Lapidus A."/>
            <person name="Labuttii K."/>
            <person name="Copeland A."/>
            <person name="Glavina Del Rio T."/>
            <person name="Nolan M."/>
            <person name="Chen F."/>
            <person name="Lucas S."/>
            <person name="Tice H."/>
            <person name="Cheng J.F."/>
            <person name="Bruce D."/>
            <person name="Goodwin L."/>
            <person name="Pitluck S."/>
            <person name="Anderson I."/>
            <person name="Pati A."/>
            <person name="Ivanova N."/>
            <person name="Mavromatis K."/>
            <person name="Chen A."/>
            <person name="Palaniappan K."/>
            <person name="D'haeseleer P."/>
            <person name="Goker M."/>
            <person name="Bristow J."/>
            <person name="Eisen J.A."/>
            <person name="Markowitz V."/>
            <person name="Hugenholtz P."/>
            <person name="Kyrpides N.C."/>
            <person name="Klenk H.P."/>
            <person name="Chain P."/>
        </authorList>
    </citation>
    <scope>NUCLEOTIDE SEQUENCE [LARGE SCALE GENOMIC DNA]</scope>
    <source>
        <strain evidence="13">ATCC 700274 / DSM 11551 / JCM 10706 / KCTC 4070 / PR3</strain>
        <plasmid evidence="13">pHBOR02</plasmid>
    </source>
</reference>
<feature type="compositionally biased region" description="Acidic residues" evidence="10">
    <location>
        <begin position="679"/>
        <end position="691"/>
    </location>
</feature>
<dbReference type="GO" id="GO:0003678">
    <property type="term" value="F:DNA helicase activity"/>
    <property type="evidence" value="ECO:0007669"/>
    <property type="project" value="InterPro"/>
</dbReference>
<dbReference type="GO" id="GO:0003677">
    <property type="term" value="F:DNA binding"/>
    <property type="evidence" value="ECO:0007669"/>
    <property type="project" value="UniProtKB-KW"/>
</dbReference>
<evidence type="ECO:0000256" key="6">
    <source>
        <dbReference type="ARBA" id="ARBA00023004"/>
    </source>
</evidence>
<dbReference type="PROSITE" id="PS51193">
    <property type="entry name" value="HELICASE_ATP_BIND_2"/>
    <property type="match status" value="1"/>
</dbReference>
<evidence type="ECO:0000259" key="11">
    <source>
        <dbReference type="PROSITE" id="PS51193"/>
    </source>
</evidence>
<evidence type="ECO:0000313" key="13">
    <source>
        <dbReference type="Proteomes" id="UP000006663"/>
    </source>
</evidence>
<dbReference type="InterPro" id="IPR027417">
    <property type="entry name" value="P-loop_NTPase"/>
</dbReference>
<keyword evidence="2" id="KW-0547">Nucleotide-binding</keyword>
<dbReference type="OrthoDB" id="27512at2157"/>
<keyword evidence="12" id="KW-0614">Plasmid</keyword>
<dbReference type="GO" id="GO:0016818">
    <property type="term" value="F:hydrolase activity, acting on acid anhydrides, in phosphorus-containing anhydrides"/>
    <property type="evidence" value="ECO:0007669"/>
    <property type="project" value="InterPro"/>
</dbReference>
<name>E4NVA9_HALBP</name>
<dbReference type="Pfam" id="PF06733">
    <property type="entry name" value="DEAD_2"/>
    <property type="match status" value="1"/>
</dbReference>
<dbReference type="InterPro" id="IPR045028">
    <property type="entry name" value="DinG/Rad3-like"/>
</dbReference>
<keyword evidence="5" id="KW-0067">ATP-binding</keyword>
<dbReference type="GO" id="GO:0005524">
    <property type="term" value="F:ATP binding"/>
    <property type="evidence" value="ECO:0007669"/>
    <property type="project" value="UniProtKB-KW"/>
</dbReference>
<accession>E4NVA9</accession>
<feature type="compositionally biased region" description="Basic and acidic residues" evidence="10">
    <location>
        <begin position="953"/>
        <end position="971"/>
    </location>
</feature>
<dbReference type="Proteomes" id="UP000006663">
    <property type="component" value="Plasmid pHBOR02"/>
</dbReference>
<feature type="region of interest" description="Disordered" evidence="10">
    <location>
        <begin position="1"/>
        <end position="50"/>
    </location>
</feature>
<dbReference type="SUPFAM" id="SSF52540">
    <property type="entry name" value="P-loop containing nucleoside triphosphate hydrolases"/>
    <property type="match status" value="2"/>
</dbReference>
<evidence type="ECO:0000256" key="2">
    <source>
        <dbReference type="ARBA" id="ARBA00022741"/>
    </source>
</evidence>
<dbReference type="HOGENOM" id="CLU_313456_0_0_2"/>
<dbReference type="GeneID" id="9988891"/>
<keyword evidence="3" id="KW-0378">Hydrolase</keyword>
<evidence type="ECO:0000256" key="9">
    <source>
        <dbReference type="ARBA" id="ARBA00023235"/>
    </source>
</evidence>
<keyword evidence="1" id="KW-0479">Metal-binding</keyword>
<dbReference type="KEGG" id="hbo:Hbor_35780"/>
<dbReference type="SMART" id="SM00491">
    <property type="entry name" value="HELICc2"/>
    <property type="match status" value="1"/>
</dbReference>
<protein>
    <submittedName>
        <fullName evidence="12">DEAD_2 domain-containing protein</fullName>
    </submittedName>
</protein>
<feature type="compositionally biased region" description="Polar residues" evidence="10">
    <location>
        <begin position="1"/>
        <end position="11"/>
    </location>
</feature>
<evidence type="ECO:0000256" key="8">
    <source>
        <dbReference type="ARBA" id="ARBA00023125"/>
    </source>
</evidence>
<keyword evidence="7" id="KW-0411">Iron-sulfur</keyword>